<dbReference type="InterPro" id="IPR000477">
    <property type="entry name" value="RT_dom"/>
</dbReference>
<dbReference type="InterPro" id="IPR043128">
    <property type="entry name" value="Rev_trsase/Diguanyl_cyclase"/>
</dbReference>
<evidence type="ECO:0000313" key="6">
    <source>
        <dbReference type="Proteomes" id="UP001558613"/>
    </source>
</evidence>
<evidence type="ECO:0000313" key="5">
    <source>
        <dbReference type="EMBL" id="KAL1258944.1"/>
    </source>
</evidence>
<comment type="similarity">
    <text evidence="1">Belongs to the beta type-B retroviral polymerase family. HERV class-II K(HML-2) pol subfamily.</text>
</comment>
<dbReference type="EC" id="3.1.26.4" evidence="2"/>
<dbReference type="SUPFAM" id="SSF50630">
    <property type="entry name" value="Acid proteases"/>
    <property type="match status" value="1"/>
</dbReference>
<keyword evidence="3" id="KW-0175">Coiled coil</keyword>
<accession>A0ABR3M4T9</accession>
<protein>
    <recommendedName>
        <fullName evidence="2">ribonuclease H</fullName>
        <ecNumber evidence="2">3.1.26.4</ecNumber>
    </recommendedName>
</protein>
<evidence type="ECO:0000256" key="3">
    <source>
        <dbReference type="SAM" id="Coils"/>
    </source>
</evidence>
<comment type="caution">
    <text evidence="5">The sequence shown here is derived from an EMBL/GenBank/DDBJ whole genome shotgun (WGS) entry which is preliminary data.</text>
</comment>
<reference evidence="5 6" key="1">
    <citation type="submission" date="2023-09" db="EMBL/GenBank/DDBJ databases">
        <authorList>
            <person name="Wang M."/>
        </authorList>
    </citation>
    <scope>NUCLEOTIDE SEQUENCE [LARGE SCALE GENOMIC DNA]</scope>
    <source>
        <strain evidence="5">GT-2023</strain>
        <tissue evidence="5">Liver</tissue>
    </source>
</reference>
<keyword evidence="6" id="KW-1185">Reference proteome</keyword>
<name>A0ABR3M4T9_9TELE</name>
<dbReference type="InterPro" id="IPR001969">
    <property type="entry name" value="Aspartic_peptidase_AS"/>
</dbReference>
<dbReference type="Gene3D" id="3.10.10.10">
    <property type="entry name" value="HIV Type 1 Reverse Transcriptase, subunit A, domain 1"/>
    <property type="match status" value="1"/>
</dbReference>
<evidence type="ECO:0000259" key="4">
    <source>
        <dbReference type="Pfam" id="PF00078"/>
    </source>
</evidence>
<dbReference type="Gene3D" id="2.40.70.10">
    <property type="entry name" value="Acid Proteases"/>
    <property type="match status" value="1"/>
</dbReference>
<evidence type="ECO:0000256" key="2">
    <source>
        <dbReference type="ARBA" id="ARBA00012180"/>
    </source>
</evidence>
<dbReference type="InterPro" id="IPR053134">
    <property type="entry name" value="RNA-dir_DNA_polymerase"/>
</dbReference>
<dbReference type="CDD" id="cd01647">
    <property type="entry name" value="RT_LTR"/>
    <property type="match status" value="1"/>
</dbReference>
<feature type="domain" description="Reverse transcriptase" evidence="4">
    <location>
        <begin position="536"/>
        <end position="606"/>
    </location>
</feature>
<gene>
    <name evidence="5" type="ORF">QQF64_009521</name>
</gene>
<feature type="coiled-coil region" evidence="3">
    <location>
        <begin position="68"/>
        <end position="95"/>
    </location>
</feature>
<dbReference type="InterPro" id="IPR021109">
    <property type="entry name" value="Peptidase_aspartic_dom_sf"/>
</dbReference>
<dbReference type="Pfam" id="PF00078">
    <property type="entry name" value="RVT_1"/>
    <property type="match status" value="1"/>
</dbReference>
<dbReference type="InterPro" id="IPR043502">
    <property type="entry name" value="DNA/RNA_pol_sf"/>
</dbReference>
<dbReference type="EMBL" id="JAYMGO010000016">
    <property type="protein sequence ID" value="KAL1258944.1"/>
    <property type="molecule type" value="Genomic_DNA"/>
</dbReference>
<evidence type="ECO:0000256" key="1">
    <source>
        <dbReference type="ARBA" id="ARBA00010879"/>
    </source>
</evidence>
<dbReference type="CDD" id="cd00303">
    <property type="entry name" value="retropepsin_like"/>
    <property type="match status" value="1"/>
</dbReference>
<dbReference type="Gene3D" id="3.30.70.270">
    <property type="match status" value="1"/>
</dbReference>
<dbReference type="PANTHER" id="PTHR24559">
    <property type="entry name" value="TRANSPOSON TY3-I GAG-POL POLYPROTEIN"/>
    <property type="match status" value="1"/>
</dbReference>
<dbReference type="Proteomes" id="UP001558613">
    <property type="component" value="Unassembled WGS sequence"/>
</dbReference>
<dbReference type="PANTHER" id="PTHR24559:SF435">
    <property type="entry name" value="RIBONUCLEASE H"/>
    <property type="match status" value="1"/>
</dbReference>
<proteinExistence type="inferred from homology"/>
<dbReference type="SUPFAM" id="SSF56672">
    <property type="entry name" value="DNA/RNA polymerases"/>
    <property type="match status" value="1"/>
</dbReference>
<organism evidence="5 6">
    <name type="scientific">Cirrhinus molitorella</name>
    <name type="common">mud carp</name>
    <dbReference type="NCBI Taxonomy" id="172907"/>
    <lineage>
        <taxon>Eukaryota</taxon>
        <taxon>Metazoa</taxon>
        <taxon>Chordata</taxon>
        <taxon>Craniata</taxon>
        <taxon>Vertebrata</taxon>
        <taxon>Euteleostomi</taxon>
        <taxon>Actinopterygii</taxon>
        <taxon>Neopterygii</taxon>
        <taxon>Teleostei</taxon>
        <taxon>Ostariophysi</taxon>
        <taxon>Cypriniformes</taxon>
        <taxon>Cyprinidae</taxon>
        <taxon>Labeoninae</taxon>
        <taxon>Labeonini</taxon>
        <taxon>Cirrhinus</taxon>
    </lineage>
</organism>
<dbReference type="PROSITE" id="PS00141">
    <property type="entry name" value="ASP_PROTEASE"/>
    <property type="match status" value="1"/>
</dbReference>
<sequence>MDRARLQQVLRGAIASDLMLVNLRLRERRERPPTFLQLLKEVRLEEEYEASRKKVNLFVQCVQSKQEIDGKHAEIRSLKAEVKELKTMVASVIRKPTPALRECVEEKPVTVTHCPTPFDSELIALKKQVKRLQQKVINKETESDAIVSKVEVSAKKLQPQKPIEEHEQEDSAVIPEGLVGPTSLIPLKVNGHPCKALLDSGSQVTIIFEQWYQEHLSEVPIQPVSGLALWGLSESDVSYPYRGYVVIDLEYPEEVIGSSQTVTVLALICPSIKNADQSPIILGMNASHVRRLVQQCHERGVNLAQTLGIKVQEDATLADCVPAEVKDEQDVGCVVWKGSDSLIIDPKREAEVECKLELKQNVDREILVVDSSIESPLPGGVFLQPMVMPGQVVDCDSFRVLIKNESTTQASIRTGTVVGHVYLADSVCTVSPSDKAAFDPNLIHFGDSPVPEGWKVRLRKKLADRAHVFSMHEWDVGLAKGVEHHIRLSDPRPFRERSRRLALADIEDVRKHLQEMLQAGIIKESRSPYASPIVIVRKKNGSIRMCIDYRLLNSRTVPDQYTTPCIKDALNALSGSKWFSVLDLRSGYYQIAMADEDKEKTAFICPVGFFPI</sequence>